<dbReference type="Proteomes" id="UP001501496">
    <property type="component" value="Unassembled WGS sequence"/>
</dbReference>
<evidence type="ECO:0000313" key="2">
    <source>
        <dbReference type="Proteomes" id="UP001501496"/>
    </source>
</evidence>
<gene>
    <name evidence="1" type="ORF">GCM10022291_13340</name>
</gene>
<protein>
    <submittedName>
        <fullName evidence="1">Uncharacterized protein</fullName>
    </submittedName>
</protein>
<organism evidence="1 2">
    <name type="scientific">Postechiella marina</name>
    <dbReference type="NCBI Taxonomy" id="943941"/>
    <lineage>
        <taxon>Bacteria</taxon>
        <taxon>Pseudomonadati</taxon>
        <taxon>Bacteroidota</taxon>
        <taxon>Flavobacteriia</taxon>
        <taxon>Flavobacteriales</taxon>
        <taxon>Flavobacteriaceae</taxon>
        <taxon>Postechiella</taxon>
    </lineage>
</organism>
<sequence>MSLFFMFESCDKDSSVESNQSSSENQLISEKDVVFGDSFIMNLDDPFQDGAEINLTEQNVSFANFLLELDELQEELLLNNPSFIGVDFEAQNVNGNLIISNLVEVYSGDSDNLVASCPPGMETVKTCRNKQCVENTLQTIAGKMQSGDSFSVHRKTLGVTICANSRLKNDTFPYNGEGDYDSDDDFGEKGDDIIGVPIP</sequence>
<dbReference type="EMBL" id="BAABCA010000003">
    <property type="protein sequence ID" value="GAA4234302.1"/>
    <property type="molecule type" value="Genomic_DNA"/>
</dbReference>
<accession>A0ABP8C644</accession>
<keyword evidence="2" id="KW-1185">Reference proteome</keyword>
<name>A0ABP8C644_9FLAO</name>
<evidence type="ECO:0000313" key="1">
    <source>
        <dbReference type="EMBL" id="GAA4234302.1"/>
    </source>
</evidence>
<comment type="caution">
    <text evidence="1">The sequence shown here is derived from an EMBL/GenBank/DDBJ whole genome shotgun (WGS) entry which is preliminary data.</text>
</comment>
<proteinExistence type="predicted"/>
<reference evidence="2" key="1">
    <citation type="journal article" date="2019" name="Int. J. Syst. Evol. Microbiol.">
        <title>The Global Catalogue of Microorganisms (GCM) 10K type strain sequencing project: providing services to taxonomists for standard genome sequencing and annotation.</title>
        <authorList>
            <consortium name="The Broad Institute Genomics Platform"/>
            <consortium name="The Broad Institute Genome Sequencing Center for Infectious Disease"/>
            <person name="Wu L."/>
            <person name="Ma J."/>
        </authorList>
    </citation>
    <scope>NUCLEOTIDE SEQUENCE [LARGE SCALE GENOMIC DNA]</scope>
    <source>
        <strain evidence="2">JCM 17630</strain>
    </source>
</reference>